<keyword evidence="7 14" id="KW-0328">Glycosyltransferase</keyword>
<feature type="transmembrane region" description="Helical" evidence="12">
    <location>
        <begin position="406"/>
        <end position="431"/>
    </location>
</feature>
<comment type="caution">
    <text evidence="14">The sequence shown here is derived from an EMBL/GenBank/DDBJ whole genome shotgun (WGS) entry which is preliminary data.</text>
</comment>
<keyword evidence="6" id="KW-0997">Cell inner membrane</keyword>
<dbReference type="PANTHER" id="PTHR43867">
    <property type="entry name" value="CELLULOSE SYNTHASE CATALYTIC SUBUNIT A [UDP-FORMING]"/>
    <property type="match status" value="1"/>
</dbReference>
<feature type="transmembrane region" description="Helical" evidence="12">
    <location>
        <begin position="81"/>
        <end position="101"/>
    </location>
</feature>
<dbReference type="InterPro" id="IPR029044">
    <property type="entry name" value="Nucleotide-diphossugar_trans"/>
</dbReference>
<dbReference type="EMBL" id="JAGRQH010000001">
    <property type="protein sequence ID" value="MBR0558724.1"/>
    <property type="molecule type" value="Genomic_DNA"/>
</dbReference>
<feature type="transmembrane region" description="Helical" evidence="12">
    <location>
        <begin position="461"/>
        <end position="483"/>
    </location>
</feature>
<name>A0ABS5E4A3_9PROT</name>
<keyword evidence="9 12" id="KW-0812">Transmembrane</keyword>
<comment type="subcellular location">
    <subcellularLocation>
        <location evidence="1">Cell inner membrane</location>
        <topology evidence="1">Multi-pass membrane protein</topology>
    </subcellularLocation>
</comment>
<comment type="similarity">
    <text evidence="3">Belongs to the glycosyltransferase 2 family. OpgH subfamily.</text>
</comment>
<keyword evidence="8 14" id="KW-0808">Transferase</keyword>
<accession>A0ABS5E4A3</accession>
<dbReference type="CDD" id="cd04191">
    <property type="entry name" value="Glucan_BSP_MdoH"/>
    <property type="match status" value="1"/>
</dbReference>
<evidence type="ECO:0000256" key="12">
    <source>
        <dbReference type="SAM" id="Phobius"/>
    </source>
</evidence>
<comment type="pathway">
    <text evidence="2">Glycan metabolism; osmoregulated periplasmic glucan (OPG) biosynthesis.</text>
</comment>
<organism evidence="14 15">
    <name type="scientific">Neokomagataea anthophila</name>
    <dbReference type="NCBI Taxonomy" id="2826925"/>
    <lineage>
        <taxon>Bacteria</taxon>
        <taxon>Pseudomonadati</taxon>
        <taxon>Pseudomonadota</taxon>
        <taxon>Alphaproteobacteria</taxon>
        <taxon>Acetobacterales</taxon>
        <taxon>Acetobacteraceae</taxon>
        <taxon>Neokomagataea</taxon>
    </lineage>
</organism>
<protein>
    <recommendedName>
        <fullName evidence="4">Glucans biosynthesis glucosyltransferase H</fullName>
    </recommendedName>
</protein>
<feature type="transmembrane region" description="Helical" evidence="12">
    <location>
        <begin position="495"/>
        <end position="528"/>
    </location>
</feature>
<dbReference type="PANTHER" id="PTHR43867:SF5">
    <property type="entry name" value="GLUCANS BIOSYNTHESIS GLUCOSYLTRANSFERASE H"/>
    <property type="match status" value="1"/>
</dbReference>
<evidence type="ECO:0000256" key="3">
    <source>
        <dbReference type="ARBA" id="ARBA00009337"/>
    </source>
</evidence>
<evidence type="ECO:0000256" key="9">
    <source>
        <dbReference type="ARBA" id="ARBA00022692"/>
    </source>
</evidence>
<feature type="transmembrane region" description="Helical" evidence="12">
    <location>
        <begin position="574"/>
        <end position="596"/>
    </location>
</feature>
<evidence type="ECO:0000313" key="14">
    <source>
        <dbReference type="EMBL" id="MBR0558724.1"/>
    </source>
</evidence>
<dbReference type="NCBIfam" id="NF003962">
    <property type="entry name" value="PRK05454.2-5"/>
    <property type="match status" value="1"/>
</dbReference>
<dbReference type="InterPro" id="IPR050321">
    <property type="entry name" value="Glycosyltr_2/OpgH_subfam"/>
</dbReference>
<dbReference type="GO" id="GO:0016757">
    <property type="term" value="F:glycosyltransferase activity"/>
    <property type="evidence" value="ECO:0007669"/>
    <property type="project" value="UniProtKB-KW"/>
</dbReference>
<dbReference type="Pfam" id="PF13632">
    <property type="entry name" value="Glyco_trans_2_3"/>
    <property type="match status" value="1"/>
</dbReference>
<evidence type="ECO:0000256" key="7">
    <source>
        <dbReference type="ARBA" id="ARBA00022676"/>
    </source>
</evidence>
<keyword evidence="11 12" id="KW-0472">Membrane</keyword>
<dbReference type="Proteomes" id="UP000677812">
    <property type="component" value="Unassembled WGS sequence"/>
</dbReference>
<reference evidence="14 15" key="1">
    <citation type="submission" date="2021-04" db="EMBL/GenBank/DDBJ databases">
        <title>The complete genome sequence of Neokomagataea sp. TBRC 2177.</title>
        <authorList>
            <person name="Charoenyingcharoen P."/>
            <person name="Yukphan P."/>
        </authorList>
    </citation>
    <scope>NUCLEOTIDE SEQUENCE [LARGE SCALE GENOMIC DNA]</scope>
    <source>
        <strain evidence="14 15">TBRC 2177</strain>
    </source>
</reference>
<dbReference type="NCBIfam" id="NF003956">
    <property type="entry name" value="PRK05454.1-3"/>
    <property type="match status" value="1"/>
</dbReference>
<evidence type="ECO:0000256" key="1">
    <source>
        <dbReference type="ARBA" id="ARBA00004429"/>
    </source>
</evidence>
<evidence type="ECO:0000256" key="4">
    <source>
        <dbReference type="ARBA" id="ARBA00020585"/>
    </source>
</evidence>
<sequence>MDVSVDTLTDTHTPFMPQHAPLGMKAQNLHKAPERYGRSGPRLPTTPTLLWLRRVFVFGGAIALTAFGAEHINRVFNAMGVTPLGIMIMVLFVVLGFWIALSFTSSLGGFVSLLRRGGLGLGIHRTGPLPALKSRTAVLMPTYNEDPERVLGGLRAIYDSLNATGQIDAFDFFILADTTNPDVWVQEERAFLALRESTGDAQRIFYRRRHRNTDRKAGNIGEWVTQYGGAYDHMLTLDADSVMDGSLIVRVVSAMEKHDNVALIQTLPVIIGGRTLFARMQQFAGRLYGPLIAHGVAWWHGSEGNYWGHNAIIRTKAFAEQAGLPHLPGKPPFGGHILSHDFVEAALMRRGNWAIHMVPGLFGSYEESPPSLTDVAIRDRRWCQGNLQHAKLLGTKGMHWVSRVHMLMGIGSYVTSPLWLLFLLVGILISLQAHFYHPNYFGNGLTLYPHWPQVDPVQAKYVFISTMLILLAPKGLSFIAALFDRETRRGAGGLIRLALSIVLETLIGGLIAPIAMLIQTSGILSILLGRDSGWNAQNRDDDRVSLKEVARGYWIYTVFGIALAVAAWSVSEALFLWMLPVLVGLALAIPLAALTASRDVGLGLRRLGLLLIPEETAPPAILQLASANEQRRIQAQNAPHRPPEEAFAALRTNPSLLKAHLNALPAPRQPGSNIDAHLLVGLVKLREAPTLDAALKHLSRAEKAAVLGSAEGVSLICGLPS</sequence>
<dbReference type="InterPro" id="IPR001173">
    <property type="entry name" value="Glyco_trans_2-like"/>
</dbReference>
<evidence type="ECO:0000259" key="13">
    <source>
        <dbReference type="Pfam" id="PF13632"/>
    </source>
</evidence>
<evidence type="ECO:0000256" key="11">
    <source>
        <dbReference type="ARBA" id="ARBA00023136"/>
    </source>
</evidence>
<keyword evidence="10 12" id="KW-1133">Transmembrane helix</keyword>
<evidence type="ECO:0000313" key="15">
    <source>
        <dbReference type="Proteomes" id="UP000677812"/>
    </source>
</evidence>
<dbReference type="SUPFAM" id="SSF53448">
    <property type="entry name" value="Nucleotide-diphospho-sugar transferases"/>
    <property type="match status" value="1"/>
</dbReference>
<gene>
    <name evidence="14" type="primary">mdoH</name>
    <name evidence="14" type="ORF">KB213_01430</name>
</gene>
<feature type="domain" description="Glycosyltransferase 2-like" evidence="13">
    <location>
        <begin position="235"/>
        <end position="432"/>
    </location>
</feature>
<proteinExistence type="inferred from homology"/>
<dbReference type="Gene3D" id="3.90.550.10">
    <property type="entry name" value="Spore Coat Polysaccharide Biosynthesis Protein SpsA, Chain A"/>
    <property type="match status" value="1"/>
</dbReference>
<feature type="transmembrane region" description="Helical" evidence="12">
    <location>
        <begin position="549"/>
        <end position="568"/>
    </location>
</feature>
<keyword evidence="15" id="KW-1185">Reference proteome</keyword>
<dbReference type="RefSeq" id="WP_211680213.1">
    <property type="nucleotide sequence ID" value="NZ_JAGRQH010000001.1"/>
</dbReference>
<dbReference type="NCBIfam" id="NF003958">
    <property type="entry name" value="PRK05454.2-1"/>
    <property type="match status" value="1"/>
</dbReference>
<evidence type="ECO:0000256" key="8">
    <source>
        <dbReference type="ARBA" id="ARBA00022679"/>
    </source>
</evidence>
<evidence type="ECO:0000256" key="2">
    <source>
        <dbReference type="ARBA" id="ARBA00005001"/>
    </source>
</evidence>
<keyword evidence="5" id="KW-1003">Cell membrane</keyword>
<evidence type="ECO:0000256" key="6">
    <source>
        <dbReference type="ARBA" id="ARBA00022519"/>
    </source>
</evidence>
<evidence type="ECO:0000256" key="5">
    <source>
        <dbReference type="ARBA" id="ARBA00022475"/>
    </source>
</evidence>
<evidence type="ECO:0000256" key="10">
    <source>
        <dbReference type="ARBA" id="ARBA00022989"/>
    </source>
</evidence>
<feature type="transmembrane region" description="Helical" evidence="12">
    <location>
        <begin position="51"/>
        <end position="69"/>
    </location>
</feature>